<organism evidence="1 2">
    <name type="scientific">Geobacter pickeringii</name>
    <dbReference type="NCBI Taxonomy" id="345632"/>
    <lineage>
        <taxon>Bacteria</taxon>
        <taxon>Pseudomonadati</taxon>
        <taxon>Thermodesulfobacteriota</taxon>
        <taxon>Desulfuromonadia</taxon>
        <taxon>Geobacterales</taxon>
        <taxon>Geobacteraceae</taxon>
        <taxon>Geobacter</taxon>
    </lineage>
</organism>
<dbReference type="OrthoDB" id="47399at2"/>
<reference evidence="1 2" key="1">
    <citation type="journal article" date="2015" name="Genome Announc.">
        <title>Complete Genome of Geobacter pickeringii G13T, a Metal-Reducing Isolate from Sedimentary Kaolin Deposits.</title>
        <authorList>
            <person name="Badalamenti J.P."/>
            <person name="Bond D.R."/>
        </authorList>
    </citation>
    <scope>NUCLEOTIDE SEQUENCE [LARGE SCALE GENOMIC DNA]</scope>
    <source>
        <strain evidence="1 2">G13</strain>
    </source>
</reference>
<dbReference type="RefSeq" id="WP_039743793.1">
    <property type="nucleotide sequence ID" value="NZ_CP009788.1"/>
</dbReference>
<dbReference type="HOGENOM" id="CLU_1728666_0_0_7"/>
<accession>A0A0B5BBD7</accession>
<evidence type="ECO:0000313" key="2">
    <source>
        <dbReference type="Proteomes" id="UP000057609"/>
    </source>
</evidence>
<dbReference type="EMBL" id="CP009788">
    <property type="protein sequence ID" value="AJE04098.1"/>
    <property type="molecule type" value="Genomic_DNA"/>
</dbReference>
<dbReference type="Proteomes" id="UP000057609">
    <property type="component" value="Chromosome"/>
</dbReference>
<dbReference type="STRING" id="345632.GPICK_12665"/>
<proteinExistence type="predicted"/>
<name>A0A0B5BBD7_9BACT</name>
<keyword evidence="2" id="KW-1185">Reference proteome</keyword>
<gene>
    <name evidence="1" type="ORF">GPICK_12665</name>
</gene>
<evidence type="ECO:0000313" key="1">
    <source>
        <dbReference type="EMBL" id="AJE04098.1"/>
    </source>
</evidence>
<protein>
    <submittedName>
        <fullName evidence="1">Uncharacterized protein</fullName>
    </submittedName>
</protein>
<dbReference type="KEGG" id="gpi:GPICK_12665"/>
<dbReference type="AlphaFoldDB" id="A0A0B5BBD7"/>
<sequence length="166" mass="17734">MPSEPFIFNNESATLCGACGGECCRTRPGIEAPGRFLAAPDPAGHLRDLLASGLWVLDTHYGVPYDPAKGERGDPDLIIRYPRPATRPEQESGGISALPGAGECVFLRADGCALPFADRPRACQALEPTAGFDCSSSWTRFDAARAWLPHQDTVAAALTRLSRPPL</sequence>